<dbReference type="Pfam" id="PF04773">
    <property type="entry name" value="FecR"/>
    <property type="match status" value="1"/>
</dbReference>
<comment type="caution">
    <text evidence="4">The sequence shown here is derived from an EMBL/GenBank/DDBJ whole genome shotgun (WGS) entry which is preliminary data.</text>
</comment>
<dbReference type="PANTHER" id="PTHR30273">
    <property type="entry name" value="PERIPLASMIC SIGNAL SENSOR AND SIGMA FACTOR ACTIVATOR FECR-RELATED"/>
    <property type="match status" value="1"/>
</dbReference>
<dbReference type="GO" id="GO:0016989">
    <property type="term" value="F:sigma factor antagonist activity"/>
    <property type="evidence" value="ECO:0007669"/>
    <property type="project" value="TreeGrafter"/>
</dbReference>
<evidence type="ECO:0000313" key="5">
    <source>
        <dbReference type="Proteomes" id="UP000196587"/>
    </source>
</evidence>
<feature type="transmembrane region" description="Helical" evidence="1">
    <location>
        <begin position="72"/>
        <end position="94"/>
    </location>
</feature>
<feature type="domain" description="FecR protein" evidence="2">
    <location>
        <begin position="169"/>
        <end position="261"/>
    </location>
</feature>
<reference evidence="5" key="1">
    <citation type="submission" date="2017-04" db="EMBL/GenBank/DDBJ databases">
        <title>Function of individual gut microbiota members based on whole genome sequencing of pure cultures obtained from chicken caecum.</title>
        <authorList>
            <person name="Medvecky M."/>
            <person name="Cejkova D."/>
            <person name="Polansky O."/>
            <person name="Karasova D."/>
            <person name="Kubasova T."/>
            <person name="Cizek A."/>
            <person name="Rychlik I."/>
        </authorList>
    </citation>
    <scope>NUCLEOTIDE SEQUENCE [LARGE SCALE GENOMIC DNA]</scope>
    <source>
        <strain evidence="5">An189</strain>
    </source>
</reference>
<keyword evidence="1" id="KW-1133">Transmembrane helix</keyword>
<dbReference type="RefSeq" id="WP_087412864.1">
    <property type="nucleotide sequence ID" value="NZ_CALIXP010000084.1"/>
</dbReference>
<dbReference type="Pfam" id="PF16344">
    <property type="entry name" value="FecR_C"/>
    <property type="match status" value="1"/>
</dbReference>
<gene>
    <name evidence="4" type="ORF">B5F24_10080</name>
</gene>
<name>A0A1Y4JNL2_9BACE</name>
<dbReference type="PANTHER" id="PTHR30273:SF2">
    <property type="entry name" value="PROTEIN FECR"/>
    <property type="match status" value="1"/>
</dbReference>
<organism evidence="4 5">
    <name type="scientific">Bacteroides clarus</name>
    <dbReference type="NCBI Taxonomy" id="626929"/>
    <lineage>
        <taxon>Bacteria</taxon>
        <taxon>Pseudomonadati</taxon>
        <taxon>Bacteroidota</taxon>
        <taxon>Bacteroidia</taxon>
        <taxon>Bacteroidales</taxon>
        <taxon>Bacteroidaceae</taxon>
        <taxon>Bacteroides</taxon>
    </lineage>
</organism>
<keyword evidence="1" id="KW-0472">Membrane</keyword>
<feature type="domain" description="Protein FecR C-terminal" evidence="3">
    <location>
        <begin position="304"/>
        <end position="369"/>
    </location>
</feature>
<dbReference type="EMBL" id="NFKE01000006">
    <property type="protein sequence ID" value="OUP34125.1"/>
    <property type="molecule type" value="Genomic_DNA"/>
</dbReference>
<evidence type="ECO:0000313" key="4">
    <source>
        <dbReference type="EMBL" id="OUP34125.1"/>
    </source>
</evidence>
<dbReference type="AlphaFoldDB" id="A0A1Y4JNL2"/>
<dbReference type="InterPro" id="IPR006860">
    <property type="entry name" value="FecR"/>
</dbReference>
<sequence length="373" mass="42108">MNIGTRDNNLPELFDKLNSHQDIEEEFVSIPKGEKLLFFWKECKQDEVDSASIIEKTRQKIRYNTIKRKRSHFLVVSASIAASVLVCISTIYFLNQKSEKGIRIEFNTIAEQLDNKRLEDVTLITSNEQVKLNNNAYVLYSKDGNVAIDSQEISVEENKDEINYNQLLVPAGKRAKVKLSDGTILTVNSLSKVIYPTSFTGNVRKIYAQGEVFLDVAHDKKHPFIVESNDFSLRVLGTKFNISNYKEMGETTIVLVEGSVEVTDTNENKAKLSPNDLLNITNGAVNGQKKVDVNEYISWMNGILFLNGKDLESITQKLSIYYGVSICCSSVVADKKIYGKLELKENLADVLECIQQLLPVTIENKDAIIYLDK</sequence>
<dbReference type="InterPro" id="IPR032508">
    <property type="entry name" value="FecR_C"/>
</dbReference>
<evidence type="ECO:0000259" key="3">
    <source>
        <dbReference type="Pfam" id="PF16344"/>
    </source>
</evidence>
<dbReference type="Proteomes" id="UP000196587">
    <property type="component" value="Unassembled WGS sequence"/>
</dbReference>
<protein>
    <submittedName>
        <fullName evidence="4">Iron dicitrate transport regulator FecR</fullName>
    </submittedName>
</protein>
<keyword evidence="1" id="KW-0812">Transmembrane</keyword>
<dbReference type="Gene3D" id="3.55.50.30">
    <property type="match status" value="1"/>
</dbReference>
<accession>A0A1Y4JNL2</accession>
<dbReference type="InterPro" id="IPR012373">
    <property type="entry name" value="Ferrdict_sens_TM"/>
</dbReference>
<dbReference type="Gene3D" id="2.60.120.1440">
    <property type="match status" value="1"/>
</dbReference>
<proteinExistence type="predicted"/>
<evidence type="ECO:0000259" key="2">
    <source>
        <dbReference type="Pfam" id="PF04773"/>
    </source>
</evidence>
<evidence type="ECO:0000256" key="1">
    <source>
        <dbReference type="SAM" id="Phobius"/>
    </source>
</evidence>